<dbReference type="Proteomes" id="UP000018126">
    <property type="component" value="Unassembled WGS sequence"/>
</dbReference>
<dbReference type="RefSeq" id="WP_023606513.1">
    <property type="nucleotide sequence ID" value="NZ_AYSH01000016.1"/>
</dbReference>
<gene>
    <name evidence="12" type="ORF">T233_01186</name>
</gene>
<protein>
    <recommendedName>
        <fullName evidence="2 7">Thioredoxin</fullName>
    </recommendedName>
</protein>
<dbReference type="PIRSF" id="PIRSF000077">
    <property type="entry name" value="Thioredoxin"/>
    <property type="match status" value="1"/>
</dbReference>
<evidence type="ECO:0000256" key="4">
    <source>
        <dbReference type="ARBA" id="ARBA00022982"/>
    </source>
</evidence>
<dbReference type="FunFam" id="3.40.30.10:FF:000001">
    <property type="entry name" value="Thioredoxin"/>
    <property type="match status" value="1"/>
</dbReference>
<reference evidence="12 13" key="1">
    <citation type="journal article" date="2013" name="Genome Announc.">
        <title>High-Quality Draft Genome Sequence of Vagococcus lutrae Strain LBD1, Isolated from the Largemouth Bass Micropterus salmoides.</title>
        <authorList>
            <person name="Lebreton F."/>
            <person name="Valentino M.D."/>
            <person name="Duncan L.B."/>
            <person name="Zeng Q."/>
            <person name="Manson McGuire A."/>
            <person name="Earl A.M."/>
            <person name="Gilmore M.S."/>
        </authorList>
    </citation>
    <scope>NUCLEOTIDE SEQUENCE [LARGE SCALE GENOMIC DNA]</scope>
    <source>
        <strain evidence="12 13">LBD1</strain>
    </source>
</reference>
<keyword evidence="13" id="KW-1185">Reference proteome</keyword>
<name>V6QB59_9ENTE</name>
<dbReference type="EMBL" id="AYSH01000016">
    <property type="protein sequence ID" value="EST89793.1"/>
    <property type="molecule type" value="Genomic_DNA"/>
</dbReference>
<keyword evidence="6 10" id="KW-0676">Redox-active center</keyword>
<evidence type="ECO:0000256" key="2">
    <source>
        <dbReference type="ARBA" id="ARBA00020570"/>
    </source>
</evidence>
<keyword evidence="5 10" id="KW-1015">Disulfide bond</keyword>
<dbReference type="GO" id="GO:0005829">
    <property type="term" value="C:cytosol"/>
    <property type="evidence" value="ECO:0007669"/>
    <property type="project" value="TreeGrafter"/>
</dbReference>
<dbReference type="PANTHER" id="PTHR45663">
    <property type="entry name" value="GEO12009P1"/>
    <property type="match status" value="1"/>
</dbReference>
<dbReference type="NCBIfam" id="TIGR01068">
    <property type="entry name" value="thioredoxin"/>
    <property type="match status" value="1"/>
</dbReference>
<comment type="caution">
    <text evidence="12">The sequence shown here is derived from an EMBL/GenBank/DDBJ whole genome shotgun (WGS) entry which is preliminary data.</text>
</comment>
<dbReference type="PROSITE" id="PS51352">
    <property type="entry name" value="THIOREDOXIN_2"/>
    <property type="match status" value="1"/>
</dbReference>
<keyword evidence="4" id="KW-0249">Electron transport</keyword>
<organism evidence="12 13">
    <name type="scientific">Vagococcus lutrae LBD1</name>
    <dbReference type="NCBI Taxonomy" id="1408226"/>
    <lineage>
        <taxon>Bacteria</taxon>
        <taxon>Bacillati</taxon>
        <taxon>Bacillota</taxon>
        <taxon>Bacilli</taxon>
        <taxon>Lactobacillales</taxon>
        <taxon>Enterococcaceae</taxon>
        <taxon>Vagococcus</taxon>
    </lineage>
</organism>
<evidence type="ECO:0000256" key="6">
    <source>
        <dbReference type="ARBA" id="ARBA00023284"/>
    </source>
</evidence>
<keyword evidence="3" id="KW-0813">Transport</keyword>
<evidence type="ECO:0000256" key="8">
    <source>
        <dbReference type="PIRNR" id="PIRNR000077"/>
    </source>
</evidence>
<dbReference type="eggNOG" id="COG3118">
    <property type="taxonomic scope" value="Bacteria"/>
</dbReference>
<dbReference type="InterPro" id="IPR005746">
    <property type="entry name" value="Thioredoxin"/>
</dbReference>
<dbReference type="PROSITE" id="PS00194">
    <property type="entry name" value="THIOREDOXIN_1"/>
    <property type="match status" value="1"/>
</dbReference>
<evidence type="ECO:0000256" key="5">
    <source>
        <dbReference type="ARBA" id="ARBA00023157"/>
    </source>
</evidence>
<evidence type="ECO:0000313" key="12">
    <source>
        <dbReference type="EMBL" id="EST89793.1"/>
    </source>
</evidence>
<dbReference type="STRING" id="1408226.T233_01186"/>
<evidence type="ECO:0000256" key="1">
    <source>
        <dbReference type="ARBA" id="ARBA00008987"/>
    </source>
</evidence>
<feature type="site" description="Contributes to redox potential value" evidence="9">
    <location>
        <position position="30"/>
    </location>
</feature>
<proteinExistence type="inferred from homology"/>
<accession>V6QB59</accession>
<evidence type="ECO:0000256" key="9">
    <source>
        <dbReference type="PIRSR" id="PIRSR000077-1"/>
    </source>
</evidence>
<dbReference type="PRINTS" id="PR00421">
    <property type="entry name" value="THIOREDOXIN"/>
</dbReference>
<feature type="disulfide bond" description="Redox-active" evidence="10">
    <location>
        <begin position="28"/>
        <end position="31"/>
    </location>
</feature>
<feature type="active site" description="Nucleophile" evidence="9">
    <location>
        <position position="31"/>
    </location>
</feature>
<evidence type="ECO:0000256" key="3">
    <source>
        <dbReference type="ARBA" id="ARBA00022448"/>
    </source>
</evidence>
<dbReference type="GO" id="GO:0015035">
    <property type="term" value="F:protein-disulfide reductase activity"/>
    <property type="evidence" value="ECO:0007669"/>
    <property type="project" value="UniProtKB-UniRule"/>
</dbReference>
<dbReference type="InterPro" id="IPR036249">
    <property type="entry name" value="Thioredoxin-like_sf"/>
</dbReference>
<dbReference type="SUPFAM" id="SSF52833">
    <property type="entry name" value="Thioredoxin-like"/>
    <property type="match status" value="1"/>
</dbReference>
<evidence type="ECO:0000259" key="11">
    <source>
        <dbReference type="PROSITE" id="PS51352"/>
    </source>
</evidence>
<feature type="domain" description="Thioredoxin" evidence="11">
    <location>
        <begin position="1"/>
        <end position="103"/>
    </location>
</feature>
<sequence length="103" mass="11363">MVKEVTDATFESETQNGLVLIDFWAPWCGPCRIQGPILDELAAEMGDKVTIAKVDVDQNPATASKFGIMSIPTLMVKKDDKVVETLVGVHRKEQLASILEKYV</sequence>
<dbReference type="Pfam" id="PF00085">
    <property type="entry name" value="Thioredoxin"/>
    <property type="match status" value="1"/>
</dbReference>
<feature type="site" description="Contributes to redox potential value" evidence="9">
    <location>
        <position position="29"/>
    </location>
</feature>
<evidence type="ECO:0000256" key="10">
    <source>
        <dbReference type="PIRSR" id="PIRSR000077-4"/>
    </source>
</evidence>
<dbReference type="CDD" id="cd02947">
    <property type="entry name" value="TRX_family"/>
    <property type="match status" value="1"/>
</dbReference>
<dbReference type="GO" id="GO:0045454">
    <property type="term" value="P:cell redox homeostasis"/>
    <property type="evidence" value="ECO:0007669"/>
    <property type="project" value="TreeGrafter"/>
</dbReference>
<dbReference type="Gene3D" id="3.40.30.10">
    <property type="entry name" value="Glutaredoxin"/>
    <property type="match status" value="1"/>
</dbReference>
<dbReference type="AlphaFoldDB" id="V6QB59"/>
<dbReference type="InterPro" id="IPR017937">
    <property type="entry name" value="Thioredoxin_CS"/>
</dbReference>
<feature type="active site" description="Nucleophile" evidence="9">
    <location>
        <position position="28"/>
    </location>
</feature>
<feature type="site" description="Deprotonates C-terminal active site Cys" evidence="9">
    <location>
        <position position="22"/>
    </location>
</feature>
<dbReference type="PATRIC" id="fig|1408226.3.peg.1156"/>
<dbReference type="PANTHER" id="PTHR45663:SF11">
    <property type="entry name" value="GEO12009P1"/>
    <property type="match status" value="1"/>
</dbReference>
<evidence type="ECO:0000256" key="7">
    <source>
        <dbReference type="NCBIfam" id="TIGR01068"/>
    </source>
</evidence>
<evidence type="ECO:0000313" key="13">
    <source>
        <dbReference type="Proteomes" id="UP000018126"/>
    </source>
</evidence>
<comment type="similarity">
    <text evidence="1 8">Belongs to the thioredoxin family.</text>
</comment>
<dbReference type="InterPro" id="IPR013766">
    <property type="entry name" value="Thioredoxin_domain"/>
</dbReference>